<feature type="transmembrane region" description="Helical" evidence="1">
    <location>
        <begin position="149"/>
        <end position="171"/>
    </location>
</feature>
<keyword evidence="3" id="KW-1185">Reference proteome</keyword>
<dbReference type="InterPro" id="IPR032675">
    <property type="entry name" value="LRR_dom_sf"/>
</dbReference>
<comment type="caution">
    <text evidence="2">The sequence shown here is derived from an EMBL/GenBank/DDBJ whole genome shotgun (WGS) entry which is preliminary data.</text>
</comment>
<dbReference type="EMBL" id="CACTIH010002025">
    <property type="protein sequence ID" value="CAA2971780.1"/>
    <property type="molecule type" value="Genomic_DNA"/>
</dbReference>
<dbReference type="Gene3D" id="3.80.10.10">
    <property type="entry name" value="Ribonuclease Inhibitor"/>
    <property type="match status" value="1"/>
</dbReference>
<dbReference type="SUPFAM" id="SSF52058">
    <property type="entry name" value="L domain-like"/>
    <property type="match status" value="1"/>
</dbReference>
<dbReference type="InterPro" id="IPR046959">
    <property type="entry name" value="PRK1-6/SRF4-like"/>
</dbReference>
<gene>
    <name evidence="2" type="ORF">OLEA9_A071119</name>
</gene>
<keyword evidence="1" id="KW-1133">Transmembrane helix</keyword>
<keyword evidence="1" id="KW-0472">Membrane</keyword>
<dbReference type="PANTHER" id="PTHR48007:SF29">
    <property type="entry name" value="POLLEN RECEPTOR-LIKE KINASE 3"/>
    <property type="match status" value="1"/>
</dbReference>
<dbReference type="PANTHER" id="PTHR48007">
    <property type="entry name" value="LEUCINE-RICH REPEAT RECEPTOR-LIKE PROTEIN KINASE PXC1"/>
    <property type="match status" value="1"/>
</dbReference>
<protein>
    <submittedName>
        <fullName evidence="2">Uncharacterized protein</fullName>
    </submittedName>
</protein>
<dbReference type="Gramene" id="OE9A071119T1">
    <property type="protein sequence ID" value="OE9A071119C1"/>
    <property type="gene ID" value="OE9A071119"/>
</dbReference>
<organism evidence="2 3">
    <name type="scientific">Olea europaea subsp. europaea</name>
    <dbReference type="NCBI Taxonomy" id="158383"/>
    <lineage>
        <taxon>Eukaryota</taxon>
        <taxon>Viridiplantae</taxon>
        <taxon>Streptophyta</taxon>
        <taxon>Embryophyta</taxon>
        <taxon>Tracheophyta</taxon>
        <taxon>Spermatophyta</taxon>
        <taxon>Magnoliopsida</taxon>
        <taxon>eudicotyledons</taxon>
        <taxon>Gunneridae</taxon>
        <taxon>Pentapetalae</taxon>
        <taxon>asterids</taxon>
        <taxon>lamiids</taxon>
        <taxon>Lamiales</taxon>
        <taxon>Oleaceae</taxon>
        <taxon>Oleeae</taxon>
        <taxon>Olea</taxon>
    </lineage>
</organism>
<evidence type="ECO:0000256" key="1">
    <source>
        <dbReference type="SAM" id="Phobius"/>
    </source>
</evidence>
<proteinExistence type="predicted"/>
<name>A0A8S0R045_OLEEU</name>
<keyword evidence="1" id="KW-0812">Transmembrane</keyword>
<sequence length="187" mass="20630">MSSNPCIDAWKWISCDKSMQFVKKIVLDQLNFTGVLDAAFVCLVKNLAVLSLNNNNVSGILPDNISNYNGFSGGIPDISRVLGVLTFLAQHNQFDGVIPKFEFSNLEEFNGHFNASSFLGNPELCGKPLPNNCPPQPPVEKKGSSSKMYLMYLGYALIALVLVSLIALKVIQRKKHKDKKEIAKRGL</sequence>
<accession>A0A8S0R045</accession>
<evidence type="ECO:0000313" key="3">
    <source>
        <dbReference type="Proteomes" id="UP000594638"/>
    </source>
</evidence>
<evidence type="ECO:0000313" key="2">
    <source>
        <dbReference type="EMBL" id="CAA2971780.1"/>
    </source>
</evidence>
<dbReference type="Proteomes" id="UP000594638">
    <property type="component" value="Unassembled WGS sequence"/>
</dbReference>
<dbReference type="OrthoDB" id="69842at2759"/>
<reference evidence="2 3" key="1">
    <citation type="submission" date="2019-12" db="EMBL/GenBank/DDBJ databases">
        <authorList>
            <person name="Alioto T."/>
            <person name="Alioto T."/>
            <person name="Gomez Garrido J."/>
        </authorList>
    </citation>
    <scope>NUCLEOTIDE SEQUENCE [LARGE SCALE GENOMIC DNA]</scope>
</reference>
<dbReference type="AlphaFoldDB" id="A0A8S0R045"/>